<comment type="caution">
    <text evidence="2">The sequence shown here is derived from an EMBL/GenBank/DDBJ whole genome shotgun (WGS) entry which is preliminary data.</text>
</comment>
<protein>
    <recommendedName>
        <fullName evidence="1">Non-haem dioxygenase N-terminal domain-containing protein</fullName>
    </recommendedName>
</protein>
<organism evidence="2 3">
    <name type="scientific">Aspergillus cavernicola</name>
    <dbReference type="NCBI Taxonomy" id="176166"/>
    <lineage>
        <taxon>Eukaryota</taxon>
        <taxon>Fungi</taxon>
        <taxon>Dikarya</taxon>
        <taxon>Ascomycota</taxon>
        <taxon>Pezizomycotina</taxon>
        <taxon>Eurotiomycetes</taxon>
        <taxon>Eurotiomycetidae</taxon>
        <taxon>Eurotiales</taxon>
        <taxon>Aspergillaceae</taxon>
        <taxon>Aspergillus</taxon>
        <taxon>Aspergillus subgen. Nidulantes</taxon>
    </lineage>
</organism>
<evidence type="ECO:0000313" key="2">
    <source>
        <dbReference type="EMBL" id="KAL2822123.1"/>
    </source>
</evidence>
<proteinExistence type="predicted"/>
<dbReference type="Pfam" id="PF14226">
    <property type="entry name" value="DIOX_N"/>
    <property type="match status" value="1"/>
</dbReference>
<dbReference type="InterPro" id="IPR026992">
    <property type="entry name" value="DIOX_N"/>
</dbReference>
<name>A0ABR4I2Y9_9EURO</name>
<evidence type="ECO:0000313" key="3">
    <source>
        <dbReference type="Proteomes" id="UP001610335"/>
    </source>
</evidence>
<gene>
    <name evidence="2" type="ORF">BDW59DRAFT_149664</name>
</gene>
<dbReference type="InterPro" id="IPR027443">
    <property type="entry name" value="IPNS-like_sf"/>
</dbReference>
<keyword evidence="3" id="KW-1185">Reference proteome</keyword>
<dbReference type="Proteomes" id="UP001610335">
    <property type="component" value="Unassembled WGS sequence"/>
</dbReference>
<evidence type="ECO:0000259" key="1">
    <source>
        <dbReference type="Pfam" id="PF14226"/>
    </source>
</evidence>
<dbReference type="Gene3D" id="2.60.120.330">
    <property type="entry name" value="B-lactam Antibiotic, Isopenicillin N Synthase, Chain"/>
    <property type="match status" value="1"/>
</dbReference>
<accession>A0ABR4I2Y9</accession>
<feature type="domain" description="Non-haem dioxygenase N-terminal" evidence="1">
    <location>
        <begin position="37"/>
        <end position="102"/>
    </location>
</feature>
<dbReference type="EMBL" id="JBFXLS010000060">
    <property type="protein sequence ID" value="KAL2822123.1"/>
    <property type="molecule type" value="Genomic_DNA"/>
</dbReference>
<sequence>MSPSVIVAEKNTTAASPAVTTTSKATTEIDSGDSFEIPTVDISTFLADPDSPGAQAIIPIVRSACRSTGLFQISGHGISKDLQQAVFAGTKNFFSLPYETKKGPRCSLKSGP</sequence>
<reference evidence="2 3" key="1">
    <citation type="submission" date="2024-07" db="EMBL/GenBank/DDBJ databases">
        <title>Section-level genome sequencing and comparative genomics of Aspergillus sections Usti and Cavernicolus.</title>
        <authorList>
            <consortium name="Lawrence Berkeley National Laboratory"/>
            <person name="Nybo J.L."/>
            <person name="Vesth T.C."/>
            <person name="Theobald S."/>
            <person name="Frisvad J.C."/>
            <person name="Larsen T.O."/>
            <person name="Kjaerboelling I."/>
            <person name="Rothschild-Mancinelli K."/>
            <person name="Lyhne E.K."/>
            <person name="Kogle M.E."/>
            <person name="Barry K."/>
            <person name="Clum A."/>
            <person name="Na H."/>
            <person name="Ledsgaard L."/>
            <person name="Lin J."/>
            <person name="Lipzen A."/>
            <person name="Kuo A."/>
            <person name="Riley R."/>
            <person name="Mondo S."/>
            <person name="LaButti K."/>
            <person name="Haridas S."/>
            <person name="Pangalinan J."/>
            <person name="Salamov A.A."/>
            <person name="Simmons B.A."/>
            <person name="Magnuson J.K."/>
            <person name="Chen J."/>
            <person name="Drula E."/>
            <person name="Henrissat B."/>
            <person name="Wiebenga A."/>
            <person name="Lubbers R.J."/>
            <person name="Gomes A.C."/>
            <person name="Makela M.R."/>
            <person name="Stajich J."/>
            <person name="Grigoriev I.V."/>
            <person name="Mortensen U.H."/>
            <person name="De vries R.P."/>
            <person name="Baker S.E."/>
            <person name="Andersen M.R."/>
        </authorList>
    </citation>
    <scope>NUCLEOTIDE SEQUENCE [LARGE SCALE GENOMIC DNA]</scope>
    <source>
        <strain evidence="2 3">CBS 600.67</strain>
    </source>
</reference>
<dbReference type="SUPFAM" id="SSF51197">
    <property type="entry name" value="Clavaminate synthase-like"/>
    <property type="match status" value="1"/>
</dbReference>